<feature type="chain" id="PRO_5014155080" evidence="1">
    <location>
        <begin position="18"/>
        <end position="295"/>
    </location>
</feature>
<feature type="signal peptide" evidence="1">
    <location>
        <begin position="1"/>
        <end position="17"/>
    </location>
</feature>
<evidence type="ECO:0000313" key="3">
    <source>
        <dbReference type="Proteomes" id="UP000323067"/>
    </source>
</evidence>
<gene>
    <name evidence="2" type="ORF">A9K55_008547</name>
</gene>
<keyword evidence="1" id="KW-0732">Signal</keyword>
<protein>
    <submittedName>
        <fullName evidence="2">C6 zinc finger domain-containing</fullName>
    </submittedName>
</protein>
<evidence type="ECO:0000256" key="1">
    <source>
        <dbReference type="SAM" id="SignalP"/>
    </source>
</evidence>
<evidence type="ECO:0000313" key="2">
    <source>
        <dbReference type="EMBL" id="ATY62766.1"/>
    </source>
</evidence>
<sequence length="295" mass="32823">MCALAWHPLTLVHTLYAVAPARTRYCGCGLGSFGFVDDRRVAAHQHTKFQVKTHTRRVGLLPCRRSLLDTPTPACTLHGLELFKRRRLAHAPSLIIFLLLAFLRRRWALNCTPYKYSAVSAGAPASQAPLPPREKRSSALTPRLDIGRAVRWLVPQYLQRTILALVRIKKGSTGSACRQFFRRAVAACFLKMLGSLRPPARLLRVLTSTSASFPRIFSQNVFFRHVLSLPSSPHDFVIFGLASQPAPYQSAGPAVESIFDCLTSSNSQPLHQKSHRSLGTIANTLHRRWPTSAPT</sequence>
<proteinExistence type="predicted"/>
<organism evidence="2 3">
    <name type="scientific">Cordyceps militaris</name>
    <name type="common">Caterpillar fungus</name>
    <name type="synonym">Clavaria militaris</name>
    <dbReference type="NCBI Taxonomy" id="73501"/>
    <lineage>
        <taxon>Eukaryota</taxon>
        <taxon>Fungi</taxon>
        <taxon>Dikarya</taxon>
        <taxon>Ascomycota</taxon>
        <taxon>Pezizomycotina</taxon>
        <taxon>Sordariomycetes</taxon>
        <taxon>Hypocreomycetidae</taxon>
        <taxon>Hypocreales</taxon>
        <taxon>Cordycipitaceae</taxon>
        <taxon>Cordyceps</taxon>
    </lineage>
</organism>
<dbReference type="VEuPathDB" id="FungiDB:CCM_00925"/>
<dbReference type="Proteomes" id="UP000323067">
    <property type="component" value="Chromosome vii"/>
</dbReference>
<name>A0A2H4SI33_CORMI</name>
<dbReference type="VEuPathDB" id="FungiDB:A9K55_008547"/>
<dbReference type="EMBL" id="CP023324">
    <property type="protein sequence ID" value="ATY62766.1"/>
    <property type="molecule type" value="Genomic_DNA"/>
</dbReference>
<accession>A0A2H4SI33</accession>
<reference evidence="2 3" key="1">
    <citation type="journal article" date="2017" name="BMC Genomics">
        <title>Chromosome level assembly and secondary metabolite potential of the parasitic fungus Cordyceps militaris.</title>
        <authorList>
            <person name="Kramer G.J."/>
            <person name="Nodwell J.R."/>
        </authorList>
    </citation>
    <scope>NUCLEOTIDE SEQUENCE [LARGE SCALE GENOMIC DNA]</scope>
    <source>
        <strain evidence="2 3">ATCC 34164</strain>
    </source>
</reference>
<dbReference type="AlphaFoldDB" id="A0A2H4SI33"/>